<evidence type="ECO:0000313" key="2">
    <source>
        <dbReference type="Proteomes" id="UP000573327"/>
    </source>
</evidence>
<gene>
    <name evidence="1" type="ORF">F4556_000410</name>
</gene>
<keyword evidence="2" id="KW-1185">Reference proteome</keyword>
<name>A0A7W7S6N3_9ACTN</name>
<dbReference type="Proteomes" id="UP000573327">
    <property type="component" value="Unassembled WGS sequence"/>
</dbReference>
<accession>A0A7W7S6N3</accession>
<evidence type="ECO:0000313" key="1">
    <source>
        <dbReference type="EMBL" id="MBB4944875.1"/>
    </source>
</evidence>
<reference evidence="1 2" key="1">
    <citation type="submission" date="2020-08" db="EMBL/GenBank/DDBJ databases">
        <title>Sequencing the genomes of 1000 actinobacteria strains.</title>
        <authorList>
            <person name="Klenk H.-P."/>
        </authorList>
    </citation>
    <scope>NUCLEOTIDE SEQUENCE [LARGE SCALE GENOMIC DNA]</scope>
    <source>
        <strain evidence="1 2">DSM 44786</strain>
    </source>
</reference>
<proteinExistence type="predicted"/>
<organism evidence="1 2">
    <name type="scientific">Kitasatospora gansuensis</name>
    <dbReference type="NCBI Taxonomy" id="258050"/>
    <lineage>
        <taxon>Bacteria</taxon>
        <taxon>Bacillati</taxon>
        <taxon>Actinomycetota</taxon>
        <taxon>Actinomycetes</taxon>
        <taxon>Kitasatosporales</taxon>
        <taxon>Streptomycetaceae</taxon>
        <taxon>Kitasatospora</taxon>
    </lineage>
</organism>
<dbReference type="RefSeq" id="WP_184911116.1">
    <property type="nucleotide sequence ID" value="NZ_JACHJR010000001.1"/>
</dbReference>
<protein>
    <submittedName>
        <fullName evidence="1">Uncharacterized protein</fullName>
    </submittedName>
</protein>
<dbReference type="EMBL" id="JACHJR010000001">
    <property type="protein sequence ID" value="MBB4944875.1"/>
    <property type="molecule type" value="Genomic_DNA"/>
</dbReference>
<dbReference type="AlphaFoldDB" id="A0A7W7S6N3"/>
<sequence>MTGTQATSGAEFIALLEELARELAPDGPAVDDFLLRWAAVLPGEATGEPGWPGLGRQVVAALGAPPTGGAEPARGRFEEPEVDSRDGLHALLVALAADFVEMGVWDVARCAGDLGVLAGGSTRVPGSPFELEPVTWGSVAEQLLAARVYE</sequence>
<comment type="caution">
    <text evidence="1">The sequence shown here is derived from an EMBL/GenBank/DDBJ whole genome shotgun (WGS) entry which is preliminary data.</text>
</comment>